<proteinExistence type="predicted"/>
<dbReference type="RefSeq" id="WP_192763457.1">
    <property type="nucleotide sequence ID" value="NZ_JADBDZ010000001.1"/>
</dbReference>
<organism evidence="2 3">
    <name type="scientific">Actinomadura algeriensis</name>
    <dbReference type="NCBI Taxonomy" id="1679523"/>
    <lineage>
        <taxon>Bacteria</taxon>
        <taxon>Bacillati</taxon>
        <taxon>Actinomycetota</taxon>
        <taxon>Actinomycetes</taxon>
        <taxon>Streptosporangiales</taxon>
        <taxon>Thermomonosporaceae</taxon>
        <taxon>Actinomadura</taxon>
    </lineage>
</organism>
<dbReference type="Proteomes" id="UP000627838">
    <property type="component" value="Unassembled WGS sequence"/>
</dbReference>
<feature type="chain" id="PRO_5045441314" evidence="1">
    <location>
        <begin position="33"/>
        <end position="386"/>
    </location>
</feature>
<keyword evidence="1" id="KW-0732">Signal</keyword>
<keyword evidence="3" id="KW-1185">Reference proteome</keyword>
<dbReference type="InterPro" id="IPR006311">
    <property type="entry name" value="TAT_signal"/>
</dbReference>
<evidence type="ECO:0000313" key="2">
    <source>
        <dbReference type="EMBL" id="MBE1537609.1"/>
    </source>
</evidence>
<dbReference type="EMBL" id="JADBDZ010000001">
    <property type="protein sequence ID" value="MBE1537609.1"/>
    <property type="molecule type" value="Genomic_DNA"/>
</dbReference>
<reference evidence="2 3" key="1">
    <citation type="submission" date="2020-10" db="EMBL/GenBank/DDBJ databases">
        <title>Sequencing the genomes of 1000 actinobacteria strains.</title>
        <authorList>
            <person name="Klenk H.-P."/>
        </authorList>
    </citation>
    <scope>NUCLEOTIDE SEQUENCE [LARGE SCALE GENOMIC DNA]</scope>
    <source>
        <strain evidence="2 3">DSM 46744</strain>
    </source>
</reference>
<comment type="caution">
    <text evidence="2">The sequence shown here is derived from an EMBL/GenBank/DDBJ whole genome shotgun (WGS) entry which is preliminary data.</text>
</comment>
<protein>
    <submittedName>
        <fullName evidence="2">Uncharacterized protein</fullName>
    </submittedName>
</protein>
<evidence type="ECO:0000256" key="1">
    <source>
        <dbReference type="SAM" id="SignalP"/>
    </source>
</evidence>
<dbReference type="SUPFAM" id="SSF110296">
    <property type="entry name" value="Oligoxyloglucan reducing end-specific cellobiohydrolase"/>
    <property type="match status" value="1"/>
</dbReference>
<gene>
    <name evidence="2" type="ORF">H4W34_007442</name>
</gene>
<sequence length="386" mass="40466">MDLRTFLRRAGAGAGACALGAGLLLAAPPASATAPAAPAAPAAPDPAAPLELGSVGLPWFWPNNYLDGLAAASPDSIWISGVQGELVVPGPIPGTGKTIPGNPVVRRWTGDRWVEYDIGGLPRRGRITGVHTAGPEDVWINGTRYLDDSSEPYVARFTGSAFTEVELPEGSRSAGLQAAGENVWLLSTGGIYRRTGDAWTHVAPRAFPDGQLTAMHVRADDDIWIMGTSDRYGGDVVARHFDGRDWRDVPIEQPPGGAWLTGVVALSPTEAWAVGTNYDTSPATPVLSRWDGASWTNVAPPAGLNSLGEIVAGPDGTVWALGHSLNEPAEPGLLRLDGGTWRRVRTTAAPNRSNFNGQALAVVPGTGDLWMLGDVNIGGPMVLTTR</sequence>
<feature type="signal peptide" evidence="1">
    <location>
        <begin position="1"/>
        <end position="32"/>
    </location>
</feature>
<name>A0ABR9K442_9ACTN</name>
<evidence type="ECO:0000313" key="3">
    <source>
        <dbReference type="Proteomes" id="UP000627838"/>
    </source>
</evidence>
<accession>A0ABR9K442</accession>
<dbReference type="PROSITE" id="PS51318">
    <property type="entry name" value="TAT"/>
    <property type="match status" value="1"/>
</dbReference>